<evidence type="ECO:0000256" key="1">
    <source>
        <dbReference type="SAM" id="SignalP"/>
    </source>
</evidence>
<dbReference type="Proteomes" id="UP000784128">
    <property type="component" value="Unassembled WGS sequence"/>
</dbReference>
<reference evidence="2 3" key="1">
    <citation type="submission" date="2021-05" db="EMBL/GenBank/DDBJ databases">
        <title>The draft genome of Geobacter chapellei DSM 13688.</title>
        <authorList>
            <person name="Xu Z."/>
            <person name="Masuda Y."/>
            <person name="Itoh H."/>
            <person name="Senoo K."/>
        </authorList>
    </citation>
    <scope>NUCLEOTIDE SEQUENCE [LARGE SCALE GENOMIC DNA]</scope>
    <source>
        <strain evidence="2 3">DSM 13688</strain>
    </source>
</reference>
<name>A0ABS5U4N3_9BACT</name>
<feature type="signal peptide" evidence="1">
    <location>
        <begin position="1"/>
        <end position="36"/>
    </location>
</feature>
<keyword evidence="1" id="KW-0732">Signal</keyword>
<gene>
    <name evidence="2" type="ORF">KJB30_02340</name>
</gene>
<evidence type="ECO:0008006" key="4">
    <source>
        <dbReference type="Google" id="ProtNLM"/>
    </source>
</evidence>
<evidence type="ECO:0000313" key="2">
    <source>
        <dbReference type="EMBL" id="MBT1070615.1"/>
    </source>
</evidence>
<dbReference type="RefSeq" id="WP_214296333.1">
    <property type="nucleotide sequence ID" value="NZ_JAHDYS010000002.1"/>
</dbReference>
<organism evidence="2 3">
    <name type="scientific">Pelotalea chapellei</name>
    <dbReference type="NCBI Taxonomy" id="44671"/>
    <lineage>
        <taxon>Bacteria</taxon>
        <taxon>Pseudomonadati</taxon>
        <taxon>Thermodesulfobacteriota</taxon>
        <taxon>Desulfuromonadia</taxon>
        <taxon>Geobacterales</taxon>
        <taxon>Geobacteraceae</taxon>
        <taxon>Pelotalea</taxon>
    </lineage>
</organism>
<sequence>MPFTVSSMRRENASKRLTTFFLTLLSVCMIANGALADDAVKFEHKLSPGVLTAHGDWTVAADYRLGISTELWSQPTGASFRKHLAAHVSTKGAMAVDPDLNTTPLTADAGLTTSINLYRPSKVIPGEQPGEFRTLEEGFNYGRLSLSLLGGYETDQRLDNRNFTGGVELGYVLTENQRFKAIVPSIFIGYDFVRVDHSRLQRSLGVNDEDSGRLRLFGSWKFPVGQWLPGPFDPLNAHLDIRYYLSSGTPDVIRALDKDDALYIAGALSYSFEKPLLGFVNAAFIRVAEGRIPPVINDVTTVTVGLTVWER</sequence>
<feature type="chain" id="PRO_5046111230" description="Outer membrane scaffolding protein for murein synthesis (MipA/OmpV family)" evidence="1">
    <location>
        <begin position="37"/>
        <end position="311"/>
    </location>
</feature>
<dbReference type="EMBL" id="JAHDYS010000002">
    <property type="protein sequence ID" value="MBT1070615.1"/>
    <property type="molecule type" value="Genomic_DNA"/>
</dbReference>
<protein>
    <recommendedName>
        <fullName evidence="4">Outer membrane scaffolding protein for murein synthesis (MipA/OmpV family)</fullName>
    </recommendedName>
</protein>
<keyword evidence="3" id="KW-1185">Reference proteome</keyword>
<proteinExistence type="predicted"/>
<comment type="caution">
    <text evidence="2">The sequence shown here is derived from an EMBL/GenBank/DDBJ whole genome shotgun (WGS) entry which is preliminary data.</text>
</comment>
<evidence type="ECO:0000313" key="3">
    <source>
        <dbReference type="Proteomes" id="UP000784128"/>
    </source>
</evidence>
<accession>A0ABS5U4N3</accession>